<gene>
    <name evidence="1" type="ORF">I4F81_002928</name>
</gene>
<comment type="caution">
    <text evidence="1">The sequence shown here is derived from an EMBL/GenBank/DDBJ whole genome shotgun (WGS) entry which is preliminary data.</text>
</comment>
<proteinExistence type="predicted"/>
<protein>
    <submittedName>
        <fullName evidence="1">Uncharacterized protein</fullName>
    </submittedName>
</protein>
<keyword evidence="2" id="KW-1185">Reference proteome</keyword>
<reference evidence="1" key="1">
    <citation type="submission" date="2019-11" db="EMBL/GenBank/DDBJ databases">
        <title>Nori genome reveals adaptations in red seaweeds to the harsh intertidal environment.</title>
        <authorList>
            <person name="Wang D."/>
            <person name="Mao Y."/>
        </authorList>
    </citation>
    <scope>NUCLEOTIDE SEQUENCE</scope>
    <source>
        <tissue evidence="1">Gametophyte</tissue>
    </source>
</reference>
<dbReference type="Proteomes" id="UP000798662">
    <property type="component" value="Chromosome 1"/>
</dbReference>
<sequence length="266" mass="27133">MAGSAFEPLADGTLVGMALFAEAEAVDAALTLDGSRFQGRTLAVVREPSVASALTAEAALAALPGLVRQHQAALAAGTPMARDSPAAAGNDVQAALLRSVSVVGEESRKLAERIQAARLTRVAAASAADAAAATRRAWADVDAEYHVSERVSAARASAGETVATVDAQLHVRERVGDAVSVLRRGAGDLDASLGVTSGISALASSVGGATRKIAGEVDETWNVSTRARVAAATALENEGVRHTFFGALRVSCEERSAGRHAGIRTE</sequence>
<name>A0ACC3BRW7_PYRYE</name>
<evidence type="ECO:0000313" key="1">
    <source>
        <dbReference type="EMBL" id="KAK1860338.1"/>
    </source>
</evidence>
<organism evidence="1 2">
    <name type="scientific">Pyropia yezoensis</name>
    <name type="common">Susabi-nori</name>
    <name type="synonym">Porphyra yezoensis</name>
    <dbReference type="NCBI Taxonomy" id="2788"/>
    <lineage>
        <taxon>Eukaryota</taxon>
        <taxon>Rhodophyta</taxon>
        <taxon>Bangiophyceae</taxon>
        <taxon>Bangiales</taxon>
        <taxon>Bangiaceae</taxon>
        <taxon>Pyropia</taxon>
    </lineage>
</organism>
<evidence type="ECO:0000313" key="2">
    <source>
        <dbReference type="Proteomes" id="UP000798662"/>
    </source>
</evidence>
<dbReference type="EMBL" id="CM020618">
    <property type="protein sequence ID" value="KAK1860338.1"/>
    <property type="molecule type" value="Genomic_DNA"/>
</dbReference>
<accession>A0ACC3BRW7</accession>